<gene>
    <name evidence="2" type="ORF">CROQUDRAFT_101389</name>
</gene>
<sequence>MPNPLNLHHMFKVNGFAMLSTPLNNESFCLEVEKGLIQDNEKPKENLIGPNVQGVSSQFMETSSTPQLQLKPVLPRNPPVF</sequence>
<name>A0A9P6N8T6_9BASI</name>
<evidence type="ECO:0000256" key="1">
    <source>
        <dbReference type="SAM" id="MobiDB-lite"/>
    </source>
</evidence>
<organism evidence="2 3">
    <name type="scientific">Cronartium quercuum f. sp. fusiforme G11</name>
    <dbReference type="NCBI Taxonomy" id="708437"/>
    <lineage>
        <taxon>Eukaryota</taxon>
        <taxon>Fungi</taxon>
        <taxon>Dikarya</taxon>
        <taxon>Basidiomycota</taxon>
        <taxon>Pucciniomycotina</taxon>
        <taxon>Pucciniomycetes</taxon>
        <taxon>Pucciniales</taxon>
        <taxon>Coleosporiaceae</taxon>
        <taxon>Cronartium</taxon>
    </lineage>
</organism>
<proteinExistence type="predicted"/>
<evidence type="ECO:0000313" key="3">
    <source>
        <dbReference type="Proteomes" id="UP000886653"/>
    </source>
</evidence>
<accession>A0A9P6N8T6</accession>
<protein>
    <submittedName>
        <fullName evidence="2">Uncharacterized protein</fullName>
    </submittedName>
</protein>
<dbReference type="EMBL" id="MU167566">
    <property type="protein sequence ID" value="KAG0139548.1"/>
    <property type="molecule type" value="Genomic_DNA"/>
</dbReference>
<keyword evidence="3" id="KW-1185">Reference proteome</keyword>
<feature type="region of interest" description="Disordered" evidence="1">
    <location>
        <begin position="61"/>
        <end position="81"/>
    </location>
</feature>
<dbReference type="Proteomes" id="UP000886653">
    <property type="component" value="Unassembled WGS sequence"/>
</dbReference>
<comment type="caution">
    <text evidence="2">The sequence shown here is derived from an EMBL/GenBank/DDBJ whole genome shotgun (WGS) entry which is preliminary data.</text>
</comment>
<evidence type="ECO:0000313" key="2">
    <source>
        <dbReference type="EMBL" id="KAG0139548.1"/>
    </source>
</evidence>
<dbReference type="AlphaFoldDB" id="A0A9P6N8T6"/>
<reference evidence="2" key="1">
    <citation type="submission" date="2013-11" db="EMBL/GenBank/DDBJ databases">
        <title>Genome sequence of the fusiform rust pathogen reveals effectors for host alternation and coevolution with pine.</title>
        <authorList>
            <consortium name="DOE Joint Genome Institute"/>
            <person name="Smith K."/>
            <person name="Pendleton A."/>
            <person name="Kubisiak T."/>
            <person name="Anderson C."/>
            <person name="Salamov A."/>
            <person name="Aerts A."/>
            <person name="Riley R."/>
            <person name="Clum A."/>
            <person name="Lindquist E."/>
            <person name="Ence D."/>
            <person name="Campbell M."/>
            <person name="Kronenberg Z."/>
            <person name="Feau N."/>
            <person name="Dhillon B."/>
            <person name="Hamelin R."/>
            <person name="Burleigh J."/>
            <person name="Smith J."/>
            <person name="Yandell M."/>
            <person name="Nelson C."/>
            <person name="Grigoriev I."/>
            <person name="Davis J."/>
        </authorList>
    </citation>
    <scope>NUCLEOTIDE SEQUENCE</scope>
    <source>
        <strain evidence="2">G11</strain>
    </source>
</reference>